<gene>
    <name evidence="5" type="ORF">HMPREF0501_00133</name>
</gene>
<dbReference type="GO" id="GO:0005829">
    <property type="term" value="C:cytosol"/>
    <property type="evidence" value="ECO:0007669"/>
    <property type="project" value="TreeGrafter"/>
</dbReference>
<organism evidence="5 6">
    <name type="scientific">Limosilactobacillus coleohominis 101-4-CHN</name>
    <dbReference type="NCBI Taxonomy" id="575594"/>
    <lineage>
        <taxon>Bacteria</taxon>
        <taxon>Bacillati</taxon>
        <taxon>Bacillota</taxon>
        <taxon>Bacilli</taxon>
        <taxon>Lactobacillales</taxon>
        <taxon>Lactobacillaceae</taxon>
        <taxon>Limosilactobacillus</taxon>
    </lineage>
</organism>
<dbReference type="eggNOG" id="COG0010">
    <property type="taxonomic scope" value="Bacteria"/>
</dbReference>
<dbReference type="InterPro" id="IPR006035">
    <property type="entry name" value="Ureohydrolase"/>
</dbReference>
<dbReference type="Pfam" id="PF00491">
    <property type="entry name" value="Arginase"/>
    <property type="match status" value="1"/>
</dbReference>
<keyword evidence="2" id="KW-0378">Hydrolase</keyword>
<dbReference type="GO" id="GO:0030145">
    <property type="term" value="F:manganese ion binding"/>
    <property type="evidence" value="ECO:0007669"/>
    <property type="project" value="TreeGrafter"/>
</dbReference>
<dbReference type="EMBL" id="GG698802">
    <property type="protein sequence ID" value="EEU30728.1"/>
    <property type="molecule type" value="Genomic_DNA"/>
</dbReference>
<proteinExistence type="inferred from homology"/>
<comment type="similarity">
    <text evidence="4">Belongs to the arginase family.</text>
</comment>
<evidence type="ECO:0000313" key="5">
    <source>
        <dbReference type="EMBL" id="EEU30728.1"/>
    </source>
</evidence>
<protein>
    <recommendedName>
        <fullName evidence="7">Arginase family protein</fullName>
    </recommendedName>
</protein>
<dbReference type="InterPro" id="IPR023696">
    <property type="entry name" value="Ureohydrolase_dom_sf"/>
</dbReference>
<sequence length="286" mass="32086">MEKTLRLTVPDWQAGQNPVYRLGAEILTTIAPENSEQDSATVRIPDQPAKLEKENGVFGQSIVKQNVIDTAEVIQKHHPNKIITLGGNCLVSQAPVDYLNGYYNGDLAVIWVDAHPDISTPEMFYNEHAMVLGNLLNAGDPALASLVQHPISADQVFYPALSEPLPHEKDELKRLGISYQPQVTNTIDFSATVDWLEKHNFKKVFVHFDIDVMDPKSFYATFFNDPALSQIEIPDNAAIGKITQKSAWNYVSQLSQKYDLVGLTIAEYMPWSALQMQNLMKNIQIF</sequence>
<evidence type="ECO:0008006" key="7">
    <source>
        <dbReference type="Google" id="ProtNLM"/>
    </source>
</evidence>
<dbReference type="GO" id="GO:0004053">
    <property type="term" value="F:arginase activity"/>
    <property type="evidence" value="ECO:0007669"/>
    <property type="project" value="TreeGrafter"/>
</dbReference>
<keyword evidence="1" id="KW-0479">Metal-binding</keyword>
<dbReference type="PANTHER" id="PTHR43782:SF3">
    <property type="entry name" value="ARGINASE"/>
    <property type="match status" value="1"/>
</dbReference>
<dbReference type="Gene3D" id="3.40.800.10">
    <property type="entry name" value="Ureohydrolase domain"/>
    <property type="match status" value="1"/>
</dbReference>
<dbReference type="CDD" id="cd09999">
    <property type="entry name" value="Arginase-like_1"/>
    <property type="match status" value="1"/>
</dbReference>
<dbReference type="OrthoDB" id="9789727at2"/>
<dbReference type="STRING" id="575594.HMPREF0501_00133"/>
<dbReference type="AlphaFoldDB" id="C7XTW7"/>
<dbReference type="RefSeq" id="WP_006915872.1">
    <property type="nucleotide sequence ID" value="NZ_GG698802.1"/>
</dbReference>
<dbReference type="HOGENOM" id="CLU_085654_1_0_9"/>
<name>C7XTW7_9LACO</name>
<evidence type="ECO:0000256" key="3">
    <source>
        <dbReference type="ARBA" id="ARBA00023211"/>
    </source>
</evidence>
<dbReference type="PANTHER" id="PTHR43782">
    <property type="entry name" value="ARGINASE"/>
    <property type="match status" value="1"/>
</dbReference>
<reference evidence="5 6" key="1">
    <citation type="submission" date="2009-06" db="EMBL/GenBank/DDBJ databases">
        <title>The Genome Sequence of Lactobacillus coleohominis strain 101-4-CHN.</title>
        <authorList>
            <consortium name="The Broad Institute Genome Sequencing Platform"/>
            <person name="Ward D."/>
            <person name="Young S.K."/>
            <person name="Zeng Q."/>
            <person name="Koehrsen M."/>
            <person name="Alvarado L."/>
            <person name="Berlin A."/>
            <person name="Borenstein D."/>
            <person name="Chen Z."/>
            <person name="Engels R."/>
            <person name="Freedman E."/>
            <person name="Gellesch M."/>
            <person name="Goldberg J."/>
            <person name="Griggs A."/>
            <person name="Gujja S."/>
            <person name="Heiman D."/>
            <person name="Hepburn T."/>
            <person name="Howarth C."/>
            <person name="Jen D."/>
            <person name="Larson L."/>
            <person name="Lewis B."/>
            <person name="Mehta T."/>
            <person name="Park D."/>
            <person name="Pearson M."/>
            <person name="Roberts A."/>
            <person name="Saif S."/>
            <person name="Shea T."/>
            <person name="Shenoy N."/>
            <person name="Sisk P."/>
            <person name="Stolte C."/>
            <person name="Sykes S."/>
            <person name="Walk T."/>
            <person name="White J."/>
            <person name="Yandava C."/>
            <person name="Liu Y."/>
            <person name="Xu Q."/>
            <person name="Lander E."/>
            <person name="Nusbaum C."/>
            <person name="Galagan J."/>
            <person name="Birren B."/>
        </authorList>
    </citation>
    <scope>NUCLEOTIDE SEQUENCE [LARGE SCALE GENOMIC DNA]</scope>
    <source>
        <strain evidence="5 6">101-4-CHN</strain>
    </source>
</reference>
<evidence type="ECO:0000256" key="4">
    <source>
        <dbReference type="PROSITE-ProRule" id="PRU00742"/>
    </source>
</evidence>
<evidence type="ECO:0000313" key="6">
    <source>
        <dbReference type="Proteomes" id="UP000003987"/>
    </source>
</evidence>
<keyword evidence="6" id="KW-1185">Reference proteome</keyword>
<evidence type="ECO:0000256" key="1">
    <source>
        <dbReference type="ARBA" id="ARBA00022723"/>
    </source>
</evidence>
<accession>C7XTW7</accession>
<dbReference type="Proteomes" id="UP000003987">
    <property type="component" value="Unassembled WGS sequence"/>
</dbReference>
<evidence type="ECO:0000256" key="2">
    <source>
        <dbReference type="ARBA" id="ARBA00022801"/>
    </source>
</evidence>
<dbReference type="SUPFAM" id="SSF52768">
    <property type="entry name" value="Arginase/deacetylase"/>
    <property type="match status" value="1"/>
</dbReference>
<keyword evidence="3" id="KW-0464">Manganese</keyword>
<dbReference type="PROSITE" id="PS51409">
    <property type="entry name" value="ARGINASE_2"/>
    <property type="match status" value="1"/>
</dbReference>